<dbReference type="OrthoDB" id="258660at2"/>
<organism evidence="2 3">
    <name type="scientific">Desulfurispirillum indicum (strain ATCC BAA-1389 / DSM 22839 / S5)</name>
    <dbReference type="NCBI Taxonomy" id="653733"/>
    <lineage>
        <taxon>Bacteria</taxon>
        <taxon>Pseudomonadati</taxon>
        <taxon>Chrysiogenota</taxon>
        <taxon>Chrysiogenia</taxon>
        <taxon>Chrysiogenales</taxon>
        <taxon>Chrysiogenaceae</taxon>
        <taxon>Desulfurispirillum</taxon>
    </lineage>
</organism>
<dbReference type="Gene3D" id="1.10.760.10">
    <property type="entry name" value="Cytochrome c-like domain"/>
    <property type="match status" value="1"/>
</dbReference>
<gene>
    <name evidence="2" type="ordered locus">Selin_1545</name>
</gene>
<dbReference type="InParanoid" id="E6W7B1"/>
<evidence type="ECO:0000313" key="3">
    <source>
        <dbReference type="Proteomes" id="UP000002572"/>
    </source>
</evidence>
<keyword evidence="3" id="KW-1185">Reference proteome</keyword>
<dbReference type="SUPFAM" id="SSF46626">
    <property type="entry name" value="Cytochrome c"/>
    <property type="match status" value="1"/>
</dbReference>
<evidence type="ECO:0008006" key="4">
    <source>
        <dbReference type="Google" id="ProtNLM"/>
    </source>
</evidence>
<feature type="chain" id="PRO_5003211530" description="Quinohemoprotein amine dehydrogenase alpha subunit haem binding domain-containing protein" evidence="1">
    <location>
        <begin position="24"/>
        <end position="87"/>
    </location>
</feature>
<accession>E6W7B1</accession>
<dbReference type="KEGG" id="din:Selin_1545"/>
<dbReference type="AlphaFoldDB" id="E6W7B1"/>
<protein>
    <recommendedName>
        <fullName evidence="4">Quinohemoprotein amine dehydrogenase alpha subunit haem binding domain-containing protein</fullName>
    </recommendedName>
</protein>
<keyword evidence="1" id="KW-0732">Signal</keyword>
<dbReference type="InterPro" id="IPR036909">
    <property type="entry name" value="Cyt_c-like_dom_sf"/>
</dbReference>
<dbReference type="RefSeq" id="WP_013506159.1">
    <property type="nucleotide sequence ID" value="NC_014836.1"/>
</dbReference>
<proteinExistence type="predicted"/>
<feature type="signal peptide" evidence="1">
    <location>
        <begin position="1"/>
        <end position="23"/>
    </location>
</feature>
<name>E6W7B1_DESIS</name>
<reference evidence="2 3" key="1">
    <citation type="submission" date="2010-12" db="EMBL/GenBank/DDBJ databases">
        <title>Complete sequence of Desulfurispirillum indicum S5.</title>
        <authorList>
            <consortium name="US DOE Joint Genome Institute"/>
            <person name="Lucas S."/>
            <person name="Copeland A."/>
            <person name="Lapidus A."/>
            <person name="Cheng J.-F."/>
            <person name="Goodwin L."/>
            <person name="Pitluck S."/>
            <person name="Chertkov O."/>
            <person name="Held B."/>
            <person name="Detter J.C."/>
            <person name="Han C."/>
            <person name="Tapia R."/>
            <person name="Land M."/>
            <person name="Hauser L."/>
            <person name="Kyrpides N."/>
            <person name="Ivanova N."/>
            <person name="Mikhailova N."/>
            <person name="Haggblom M."/>
            <person name="Rauschenbach I."/>
            <person name="Bini E."/>
            <person name="Woyke T."/>
        </authorList>
    </citation>
    <scope>NUCLEOTIDE SEQUENCE [LARGE SCALE GENOMIC DNA]</scope>
    <source>
        <strain evidence="3">ATCC BAA-1389 / DSM 22839 / S5</strain>
    </source>
</reference>
<evidence type="ECO:0000313" key="2">
    <source>
        <dbReference type="EMBL" id="ADU66278.1"/>
    </source>
</evidence>
<dbReference type="Proteomes" id="UP000002572">
    <property type="component" value="Chromosome"/>
</dbReference>
<dbReference type="EMBL" id="CP002432">
    <property type="protein sequence ID" value="ADU66278.1"/>
    <property type="molecule type" value="Genomic_DNA"/>
</dbReference>
<dbReference type="GO" id="GO:0009055">
    <property type="term" value="F:electron transfer activity"/>
    <property type="evidence" value="ECO:0007669"/>
    <property type="project" value="InterPro"/>
</dbReference>
<evidence type="ECO:0000256" key="1">
    <source>
        <dbReference type="SAM" id="SignalP"/>
    </source>
</evidence>
<dbReference type="GO" id="GO:0020037">
    <property type="term" value="F:heme binding"/>
    <property type="evidence" value="ECO:0007669"/>
    <property type="project" value="InterPro"/>
</dbReference>
<sequence>MKKSALVLFGLGILFALSTSALASDNMKALIDQRCTMCHTSERIYNAPPKSLDQWRETVLMMVVNGAALDNAQMESVAQYLYSLQNK</sequence>
<dbReference type="STRING" id="653733.Selin_1545"/>
<dbReference type="HOGENOM" id="CLU_2478270_0_0_0"/>